<keyword evidence="1" id="KW-0472">Membrane</keyword>
<evidence type="ECO:0000313" key="4">
    <source>
        <dbReference type="Proteomes" id="UP001207337"/>
    </source>
</evidence>
<dbReference type="EMBL" id="JAJNDC010000002">
    <property type="protein sequence ID" value="MCW9713351.1"/>
    <property type="molecule type" value="Genomic_DNA"/>
</dbReference>
<evidence type="ECO:0000256" key="1">
    <source>
        <dbReference type="SAM" id="Phobius"/>
    </source>
</evidence>
<feature type="transmembrane region" description="Helical" evidence="1">
    <location>
        <begin position="191"/>
        <end position="211"/>
    </location>
</feature>
<feature type="transmembrane region" description="Helical" evidence="1">
    <location>
        <begin position="128"/>
        <end position="147"/>
    </location>
</feature>
<reference evidence="3 4" key="1">
    <citation type="submission" date="2021-11" db="EMBL/GenBank/DDBJ databases">
        <title>Aliifidinibius sp. nov., a new bacterium isolated from saline soil.</title>
        <authorList>
            <person name="Galisteo C."/>
            <person name="De La Haba R."/>
            <person name="Sanchez-Porro C."/>
            <person name="Ventosa A."/>
        </authorList>
    </citation>
    <scope>NUCLEOTIDE SEQUENCE [LARGE SCALE GENOMIC DNA]</scope>
    <source>
        <strain evidence="3 4">KACC 190600</strain>
    </source>
</reference>
<keyword evidence="1" id="KW-1133">Transmembrane helix</keyword>
<feature type="transmembrane region" description="Helical" evidence="1">
    <location>
        <begin position="89"/>
        <end position="108"/>
    </location>
</feature>
<keyword evidence="3" id="KW-0645">Protease</keyword>
<feature type="transmembrane region" description="Helical" evidence="1">
    <location>
        <begin position="168"/>
        <end position="185"/>
    </location>
</feature>
<feature type="transmembrane region" description="Helical" evidence="1">
    <location>
        <begin position="49"/>
        <end position="68"/>
    </location>
</feature>
<protein>
    <submittedName>
        <fullName evidence="3">CPBP family intramembrane metalloprotease</fullName>
    </submittedName>
</protein>
<dbReference type="GO" id="GO:0008237">
    <property type="term" value="F:metallopeptidase activity"/>
    <property type="evidence" value="ECO:0007669"/>
    <property type="project" value="UniProtKB-KW"/>
</dbReference>
<organism evidence="3 4">
    <name type="scientific">Fodinibius salicampi</name>
    <dbReference type="NCBI Taxonomy" id="1920655"/>
    <lineage>
        <taxon>Bacteria</taxon>
        <taxon>Pseudomonadati</taxon>
        <taxon>Balneolota</taxon>
        <taxon>Balneolia</taxon>
        <taxon>Balneolales</taxon>
        <taxon>Balneolaceae</taxon>
        <taxon>Fodinibius</taxon>
    </lineage>
</organism>
<keyword evidence="3" id="KW-0378">Hydrolase</keyword>
<accession>A0ABT3PZU4</accession>
<keyword evidence="1" id="KW-0812">Transmembrane</keyword>
<name>A0ABT3PZU4_9BACT</name>
<evidence type="ECO:0000313" key="3">
    <source>
        <dbReference type="EMBL" id="MCW9713351.1"/>
    </source>
</evidence>
<gene>
    <name evidence="3" type="ORF">LQ318_10570</name>
</gene>
<evidence type="ECO:0000259" key="2">
    <source>
        <dbReference type="Pfam" id="PF02517"/>
    </source>
</evidence>
<keyword evidence="3" id="KW-0482">Metalloprotease</keyword>
<dbReference type="Proteomes" id="UP001207337">
    <property type="component" value="Unassembled WGS sequence"/>
</dbReference>
<feature type="transmembrane region" description="Helical" evidence="1">
    <location>
        <begin position="218"/>
        <end position="236"/>
    </location>
</feature>
<comment type="caution">
    <text evidence="3">The sequence shown here is derived from an EMBL/GenBank/DDBJ whole genome shotgun (WGS) entry which is preliminary data.</text>
</comment>
<dbReference type="InterPro" id="IPR003675">
    <property type="entry name" value="Rce1/LyrA-like_dom"/>
</dbReference>
<proteinExistence type="predicted"/>
<feature type="transmembrane region" description="Helical" evidence="1">
    <location>
        <begin position="12"/>
        <end position="37"/>
    </location>
</feature>
<keyword evidence="4" id="KW-1185">Reference proteome</keyword>
<dbReference type="Pfam" id="PF02517">
    <property type="entry name" value="Rce1-like"/>
    <property type="match status" value="1"/>
</dbReference>
<dbReference type="RefSeq" id="WP_265789959.1">
    <property type="nucleotide sequence ID" value="NZ_BAABRS010000002.1"/>
</dbReference>
<sequence>MKNTDRTVSKKRTLVIFVCTIITGFILFALPNVFFGITKINGGLSGVNLLFIALFQCITVCSLIYFSLKLLNKDFQYIGWSGKNWKSDSILGLLFGLTWTALQFGFIIPNTGGAERADISQMVSMFDGTPLGTLSFIALGVIGGGITEEIYNRGYFINVLKDTFKNPTIGIWIAAVLSIVFFAIGHLPTDAISWFDILVPTIAYTVLFLYTKRLTASIIAHGIYNMTGILLTYYMYYQ</sequence>
<feature type="domain" description="CAAX prenyl protease 2/Lysostaphin resistance protein A-like" evidence="2">
    <location>
        <begin position="132"/>
        <end position="226"/>
    </location>
</feature>